<dbReference type="Pfam" id="PF04458">
    <property type="entry name" value="DUF505"/>
    <property type="match status" value="2"/>
</dbReference>
<organism evidence="1 2">
    <name type="scientific">Thermodesulfatator indicus (strain DSM 15286 / JCM 11887 / CIR29812)</name>
    <dbReference type="NCBI Taxonomy" id="667014"/>
    <lineage>
        <taxon>Bacteria</taxon>
        <taxon>Pseudomonadati</taxon>
        <taxon>Thermodesulfobacteriota</taxon>
        <taxon>Thermodesulfobacteria</taxon>
        <taxon>Thermodesulfobacteriales</taxon>
        <taxon>Thermodesulfatatoraceae</taxon>
        <taxon>Thermodesulfatator</taxon>
    </lineage>
</organism>
<accession>F8A8T4</accession>
<reference evidence="1 2" key="2">
    <citation type="journal article" date="2012" name="Stand. Genomic Sci.">
        <title>Complete genome sequence of the thermophilic sulfate-reducing ocean bacterium Thermodesulfatator indicus type strain (CIR29812(T)).</title>
        <authorList>
            <person name="Anderson I."/>
            <person name="Saunders E."/>
            <person name="Lapidus A."/>
            <person name="Nolan M."/>
            <person name="Lucas S."/>
            <person name="Tice H."/>
            <person name="Del Rio T.G."/>
            <person name="Cheng J.F."/>
            <person name="Han C."/>
            <person name="Tapia R."/>
            <person name="Goodwin L.A."/>
            <person name="Pitluck S."/>
            <person name="Liolios K."/>
            <person name="Mavromatis K."/>
            <person name="Pagani I."/>
            <person name="Ivanova N."/>
            <person name="Mikhailova N."/>
            <person name="Pati A."/>
            <person name="Chen A."/>
            <person name="Palaniappan K."/>
            <person name="Land M."/>
            <person name="Hauser L."/>
            <person name="Jeffries C.D."/>
            <person name="Chang Y.J."/>
            <person name="Brambilla E.M."/>
            <person name="Rohde M."/>
            <person name="Spring S."/>
            <person name="Goker M."/>
            <person name="Detter J.C."/>
            <person name="Woyke T."/>
            <person name="Bristow J."/>
            <person name="Eisen J.A."/>
            <person name="Markowitz V."/>
            <person name="Hugenholtz P."/>
            <person name="Kyrpides N.C."/>
            <person name="Klenk H.P."/>
        </authorList>
    </citation>
    <scope>NUCLEOTIDE SEQUENCE [LARGE SCALE GENOMIC DNA]</scope>
    <source>
        <strain evidence="2">DSM 15286 / JCM 11887 / CIR29812</strain>
    </source>
</reference>
<reference evidence="2" key="1">
    <citation type="submission" date="2011-04" db="EMBL/GenBank/DDBJ databases">
        <title>The complete genome of Thermodesulfatator indicus DSM 15286.</title>
        <authorList>
            <person name="Lucas S."/>
            <person name="Copeland A."/>
            <person name="Lapidus A."/>
            <person name="Bruce D."/>
            <person name="Goodwin L."/>
            <person name="Pitluck S."/>
            <person name="Peters L."/>
            <person name="Kyrpides N."/>
            <person name="Mavromatis K."/>
            <person name="Pagani I."/>
            <person name="Ivanova N."/>
            <person name="Saunders L."/>
            <person name="Detter J.C."/>
            <person name="Tapia R."/>
            <person name="Han C."/>
            <person name="Land M."/>
            <person name="Hauser L."/>
            <person name="Markowitz V."/>
            <person name="Cheng J.-F."/>
            <person name="Hugenholtz P."/>
            <person name="Woyke T."/>
            <person name="Wu D."/>
            <person name="Spring S."/>
            <person name="Schroeder M."/>
            <person name="Brambilla E."/>
            <person name="Klenk H.-P."/>
            <person name="Eisen J.A."/>
        </authorList>
    </citation>
    <scope>NUCLEOTIDE SEQUENCE [LARGE SCALE GENOMIC DNA]</scope>
    <source>
        <strain evidence="2">DSM 15286 / JCM 11887 / CIR29812</strain>
    </source>
</reference>
<evidence type="ECO:0000313" key="1">
    <source>
        <dbReference type="EMBL" id="AEH45060.1"/>
    </source>
</evidence>
<proteinExistence type="predicted"/>
<dbReference type="Proteomes" id="UP000006793">
    <property type="component" value="Chromosome"/>
</dbReference>
<dbReference type="InParanoid" id="F8A8T4"/>
<dbReference type="PATRIC" id="fig|667014.3.peg.1229"/>
<name>F8A8T4_THEID</name>
<dbReference type="RefSeq" id="WP_013907802.1">
    <property type="nucleotide sequence ID" value="NC_015681.1"/>
</dbReference>
<gene>
    <name evidence="1" type="ordered locus">Thein_1192</name>
</gene>
<protein>
    <submittedName>
        <fullName evidence="1">Uncharacterized protein</fullName>
    </submittedName>
</protein>
<dbReference type="KEGG" id="tid:Thein_1192"/>
<dbReference type="eggNOG" id="COG1542">
    <property type="taxonomic scope" value="Bacteria"/>
</dbReference>
<dbReference type="AlphaFoldDB" id="F8A8T4"/>
<evidence type="ECO:0000313" key="2">
    <source>
        <dbReference type="Proteomes" id="UP000006793"/>
    </source>
</evidence>
<dbReference type="EMBL" id="CP002683">
    <property type="protein sequence ID" value="AEH45060.1"/>
    <property type="molecule type" value="Genomic_DNA"/>
</dbReference>
<sequence length="572" mass="64142">MIVTVKHFEMLKRLEQGGLEKLEELTAEDLEILLHLRLAGLITEEEESFALTRSGLLILESLRTAENVNNLNFSDLYENYRLVGSRIISMLQIAERAQGRTDFNQEINKELEERGLARDGRLQPWAQAILEAYRSATIEFFVTPELAKSILGLPVGPARKNFLEPIPENHIFQLEAQRLLTFTLPEGEYYAFTGVGSQLWAALRTGLVPEVSISVTTLRDIIENKKTEALETLGAIDPQGNLTVPGKHLLMAAKLFFEPITVNPSIDLSGWNISVLRAVKASPVKTREGIEEFLAAQDIRDPFKIKQSLYRLEGFRLIASEPDGSYTLTPYGEELLALEDLSPVYAQAVMAITVTRTENMPPDDQWIKTAEEQGVIGNGFPSQKGRLLAEIASNIDRLPVVTREEMLVMRGIPLWRGVSEEEILSFYPENKRPQVLHGLRKLLASGLVDLLPGGLYVLTPAGEKIKQGLSAVPNGVDFPLTPHVWYVLLALREIGRFSPKGRKIRVRKEDYDKLEEKVKNLAPEIIGSALETARLCRYISGLDVLETGVNLLEGLDLLKNLKTNWEEIRIYA</sequence>
<dbReference type="STRING" id="667014.Thein_1192"/>
<dbReference type="PaxDb" id="667014-Thein_1192"/>
<dbReference type="InterPro" id="IPR007548">
    <property type="entry name" value="DUF505"/>
</dbReference>
<dbReference type="HOGENOM" id="CLU_476414_0_0_0"/>
<dbReference type="OrthoDB" id="9761569at2"/>
<keyword evidence="2" id="KW-1185">Reference proteome</keyword>